<evidence type="ECO:0000256" key="1">
    <source>
        <dbReference type="SAM" id="Phobius"/>
    </source>
</evidence>
<feature type="transmembrane region" description="Helical" evidence="1">
    <location>
        <begin position="6"/>
        <end position="29"/>
    </location>
</feature>
<protein>
    <submittedName>
        <fullName evidence="2">Uncharacterized protein</fullName>
    </submittedName>
</protein>
<proteinExistence type="predicted"/>
<keyword evidence="1" id="KW-1133">Transmembrane helix</keyword>
<dbReference type="EMBL" id="BART01030034">
    <property type="protein sequence ID" value="GAH13450.1"/>
    <property type="molecule type" value="Genomic_DNA"/>
</dbReference>
<organism evidence="2">
    <name type="scientific">marine sediment metagenome</name>
    <dbReference type="NCBI Taxonomy" id="412755"/>
    <lineage>
        <taxon>unclassified sequences</taxon>
        <taxon>metagenomes</taxon>
        <taxon>ecological metagenomes</taxon>
    </lineage>
</organism>
<name>X1DZ47_9ZZZZ</name>
<keyword evidence="1" id="KW-0812">Transmembrane</keyword>
<feature type="transmembrane region" description="Helical" evidence="1">
    <location>
        <begin position="41"/>
        <end position="61"/>
    </location>
</feature>
<sequence>MNENNVYFYIPIILRVIVLALVVFVALSFSDMDGKAKLKTTALIVGLYTLIEILVVIAQRYKDVFCQCDKVIVQNDVDILSTI</sequence>
<reference evidence="2" key="1">
    <citation type="journal article" date="2014" name="Front. Microbiol.">
        <title>High frequency of phylogenetically diverse reductive dehalogenase-homologous genes in deep subseafloor sedimentary metagenomes.</title>
        <authorList>
            <person name="Kawai M."/>
            <person name="Futagami T."/>
            <person name="Toyoda A."/>
            <person name="Takaki Y."/>
            <person name="Nishi S."/>
            <person name="Hori S."/>
            <person name="Arai W."/>
            <person name="Tsubouchi T."/>
            <person name="Morono Y."/>
            <person name="Uchiyama I."/>
            <person name="Ito T."/>
            <person name="Fujiyama A."/>
            <person name="Inagaki F."/>
            <person name="Takami H."/>
        </authorList>
    </citation>
    <scope>NUCLEOTIDE SEQUENCE</scope>
    <source>
        <strain evidence="2">Expedition CK06-06</strain>
    </source>
</reference>
<gene>
    <name evidence="2" type="ORF">S01H4_52544</name>
</gene>
<keyword evidence="1" id="KW-0472">Membrane</keyword>
<evidence type="ECO:0000313" key="2">
    <source>
        <dbReference type="EMBL" id="GAH13450.1"/>
    </source>
</evidence>
<accession>X1DZ47</accession>
<comment type="caution">
    <text evidence="2">The sequence shown here is derived from an EMBL/GenBank/DDBJ whole genome shotgun (WGS) entry which is preliminary data.</text>
</comment>
<dbReference type="AlphaFoldDB" id="X1DZ47"/>